<accession>A0A2I0TUZ1</accession>
<sequence>MVKSLEGKTYEEWLRSCGLFSLEKRRLRGDVIAGYSFKASSGGEDDDLSLVISNRTRGNGMKLHQGKFRLDIRKRFFAENVVGHWNRLPREVGMSQSLSVFKEHLDDALSHIT</sequence>
<keyword evidence="2" id="KW-1185">Reference proteome</keyword>
<reference evidence="2" key="2">
    <citation type="submission" date="2017-12" db="EMBL/GenBank/DDBJ databases">
        <title>Genome sequence of the Bar-tailed Godwit (Limosa lapponica baueri).</title>
        <authorList>
            <person name="Lima N.C.B."/>
            <person name="Parody-Merino A.M."/>
            <person name="Battley P.F."/>
            <person name="Fidler A.E."/>
            <person name="Prosdocimi F."/>
        </authorList>
    </citation>
    <scope>NUCLEOTIDE SEQUENCE [LARGE SCALE GENOMIC DNA]</scope>
</reference>
<protein>
    <recommendedName>
        <fullName evidence="3">Rna-directed dna polymerase from mobile element jockey-like</fullName>
    </recommendedName>
</protein>
<name>A0A2I0TUZ1_LIMLA</name>
<reference evidence="2" key="1">
    <citation type="submission" date="2017-11" db="EMBL/GenBank/DDBJ databases">
        <authorList>
            <person name="Lima N.C."/>
            <person name="Parody-Merino A.M."/>
            <person name="Battley P.F."/>
            <person name="Fidler A.E."/>
            <person name="Prosdocimi F."/>
        </authorList>
    </citation>
    <scope>NUCLEOTIDE SEQUENCE [LARGE SCALE GENOMIC DNA]</scope>
</reference>
<evidence type="ECO:0008006" key="3">
    <source>
        <dbReference type="Google" id="ProtNLM"/>
    </source>
</evidence>
<gene>
    <name evidence="1" type="ORF">llap_12073</name>
</gene>
<dbReference type="Proteomes" id="UP000233556">
    <property type="component" value="Unassembled WGS sequence"/>
</dbReference>
<evidence type="ECO:0000313" key="1">
    <source>
        <dbReference type="EMBL" id="PKU37619.1"/>
    </source>
</evidence>
<dbReference type="EMBL" id="KZ507059">
    <property type="protein sequence ID" value="PKU37619.1"/>
    <property type="molecule type" value="Genomic_DNA"/>
</dbReference>
<dbReference type="AlphaFoldDB" id="A0A2I0TUZ1"/>
<organism evidence="1 2">
    <name type="scientific">Limosa lapponica baueri</name>
    <dbReference type="NCBI Taxonomy" id="1758121"/>
    <lineage>
        <taxon>Eukaryota</taxon>
        <taxon>Metazoa</taxon>
        <taxon>Chordata</taxon>
        <taxon>Craniata</taxon>
        <taxon>Vertebrata</taxon>
        <taxon>Euteleostomi</taxon>
        <taxon>Archelosauria</taxon>
        <taxon>Archosauria</taxon>
        <taxon>Dinosauria</taxon>
        <taxon>Saurischia</taxon>
        <taxon>Theropoda</taxon>
        <taxon>Coelurosauria</taxon>
        <taxon>Aves</taxon>
        <taxon>Neognathae</taxon>
        <taxon>Neoaves</taxon>
        <taxon>Charadriiformes</taxon>
        <taxon>Scolopacidae</taxon>
        <taxon>Limosa</taxon>
    </lineage>
</organism>
<evidence type="ECO:0000313" key="2">
    <source>
        <dbReference type="Proteomes" id="UP000233556"/>
    </source>
</evidence>
<dbReference type="OrthoDB" id="276744at2759"/>
<proteinExistence type="predicted"/>